<dbReference type="PANTHER" id="PTHR34975:SF2">
    <property type="entry name" value="SPORE GERMINATION PROTEIN A2"/>
    <property type="match status" value="1"/>
</dbReference>
<dbReference type="PANTHER" id="PTHR34975">
    <property type="entry name" value="SPORE GERMINATION PROTEIN A2"/>
    <property type="match status" value="1"/>
</dbReference>
<evidence type="ECO:0000313" key="9">
    <source>
        <dbReference type="EMBL" id="SEN23557.1"/>
    </source>
</evidence>
<feature type="transmembrane region" description="Helical" evidence="8">
    <location>
        <begin position="40"/>
        <end position="61"/>
    </location>
</feature>
<evidence type="ECO:0000256" key="4">
    <source>
        <dbReference type="ARBA" id="ARBA00022544"/>
    </source>
</evidence>
<dbReference type="Pfam" id="PF03845">
    <property type="entry name" value="Spore_permease"/>
    <property type="match status" value="1"/>
</dbReference>
<dbReference type="OrthoDB" id="2078716at2"/>
<evidence type="ECO:0000256" key="6">
    <source>
        <dbReference type="ARBA" id="ARBA00022989"/>
    </source>
</evidence>
<sequence>MLEKGKISIRQFSILACLCTIGSSALLIPAILVSEAKQDAWLAGILGLGIGLLLTRLYSALGARFPHMTFVQYSEKLLGKWIGKTFSLLFVFAVPFILTAFMLRDIADFITTQIMPETPIIAIELLTLSIFVLAARIGIQPIARASEIFFPG</sequence>
<proteinExistence type="inferred from homology"/>
<dbReference type="Gene3D" id="1.20.1740.10">
    <property type="entry name" value="Amino acid/polyamine transporter I"/>
    <property type="match status" value="1"/>
</dbReference>
<keyword evidence="10" id="KW-1185">Reference proteome</keyword>
<keyword evidence="3" id="KW-0813">Transport</keyword>
<dbReference type="InterPro" id="IPR004761">
    <property type="entry name" value="Spore_GerAB"/>
</dbReference>
<evidence type="ECO:0000313" key="10">
    <source>
        <dbReference type="Proteomes" id="UP000199695"/>
    </source>
</evidence>
<protein>
    <submittedName>
        <fullName evidence="9">Spore germination protein KB</fullName>
    </submittedName>
</protein>
<dbReference type="GO" id="GO:0009847">
    <property type="term" value="P:spore germination"/>
    <property type="evidence" value="ECO:0007669"/>
    <property type="project" value="InterPro"/>
</dbReference>
<name>A0A1H8EXE4_9BACL</name>
<organism evidence="9 10">
    <name type="scientific">Lihuaxuella thermophila</name>
    <dbReference type="NCBI Taxonomy" id="1173111"/>
    <lineage>
        <taxon>Bacteria</taxon>
        <taxon>Bacillati</taxon>
        <taxon>Bacillota</taxon>
        <taxon>Bacilli</taxon>
        <taxon>Bacillales</taxon>
        <taxon>Thermoactinomycetaceae</taxon>
        <taxon>Lihuaxuella</taxon>
    </lineage>
</organism>
<dbReference type="Proteomes" id="UP000199695">
    <property type="component" value="Unassembled WGS sequence"/>
</dbReference>
<keyword evidence="7 8" id="KW-0472">Membrane</keyword>
<keyword evidence="4" id="KW-0309">Germination</keyword>
<feature type="transmembrane region" description="Helical" evidence="8">
    <location>
        <begin position="12"/>
        <end position="34"/>
    </location>
</feature>
<evidence type="ECO:0000256" key="8">
    <source>
        <dbReference type="SAM" id="Phobius"/>
    </source>
</evidence>
<dbReference type="AlphaFoldDB" id="A0A1H8EXE4"/>
<dbReference type="STRING" id="1173111.SAMN05444955_107198"/>
<accession>A0A1H8EXE4</accession>
<evidence type="ECO:0000256" key="7">
    <source>
        <dbReference type="ARBA" id="ARBA00023136"/>
    </source>
</evidence>
<feature type="transmembrane region" description="Helical" evidence="8">
    <location>
        <begin position="81"/>
        <end position="101"/>
    </location>
</feature>
<keyword evidence="6 8" id="KW-1133">Transmembrane helix</keyword>
<evidence type="ECO:0000256" key="1">
    <source>
        <dbReference type="ARBA" id="ARBA00004141"/>
    </source>
</evidence>
<evidence type="ECO:0000256" key="5">
    <source>
        <dbReference type="ARBA" id="ARBA00022692"/>
    </source>
</evidence>
<dbReference type="GO" id="GO:0016020">
    <property type="term" value="C:membrane"/>
    <property type="evidence" value="ECO:0007669"/>
    <property type="project" value="UniProtKB-SubCell"/>
</dbReference>
<keyword evidence="5 8" id="KW-0812">Transmembrane</keyword>
<gene>
    <name evidence="9" type="ORF">SAMN05444955_107198</name>
</gene>
<feature type="transmembrane region" description="Helical" evidence="8">
    <location>
        <begin position="121"/>
        <end position="139"/>
    </location>
</feature>
<evidence type="ECO:0000256" key="3">
    <source>
        <dbReference type="ARBA" id="ARBA00022448"/>
    </source>
</evidence>
<evidence type="ECO:0000256" key="2">
    <source>
        <dbReference type="ARBA" id="ARBA00007998"/>
    </source>
</evidence>
<comment type="subcellular location">
    <subcellularLocation>
        <location evidence="1">Membrane</location>
        <topology evidence="1">Multi-pass membrane protein</topology>
    </subcellularLocation>
</comment>
<dbReference type="EMBL" id="FOCQ01000007">
    <property type="protein sequence ID" value="SEN23557.1"/>
    <property type="molecule type" value="Genomic_DNA"/>
</dbReference>
<comment type="similarity">
    <text evidence="2">Belongs to the amino acid-polyamine-organocation (APC) superfamily. Spore germination protein (SGP) (TC 2.A.3.9) family.</text>
</comment>
<dbReference type="RefSeq" id="WP_089968117.1">
    <property type="nucleotide sequence ID" value="NZ_FOCQ01000007.1"/>
</dbReference>
<reference evidence="9 10" key="1">
    <citation type="submission" date="2016-10" db="EMBL/GenBank/DDBJ databases">
        <authorList>
            <person name="de Groot N.N."/>
        </authorList>
    </citation>
    <scope>NUCLEOTIDE SEQUENCE [LARGE SCALE GENOMIC DNA]</scope>
    <source>
        <strain evidence="9 10">DSM 46701</strain>
    </source>
</reference>